<dbReference type="InterPro" id="IPR010546">
    <property type="entry name" value="DUF1120"/>
</dbReference>
<evidence type="ECO:0000313" key="3">
    <source>
        <dbReference type="Proteomes" id="UP001148189"/>
    </source>
</evidence>
<accession>A0ABT5N8H9</accession>
<dbReference type="Pfam" id="PF06551">
    <property type="entry name" value="DUF1120"/>
    <property type="match status" value="1"/>
</dbReference>
<evidence type="ECO:0000313" key="2">
    <source>
        <dbReference type="EMBL" id="MDD0984857.1"/>
    </source>
</evidence>
<reference evidence="2" key="1">
    <citation type="submission" date="2022-05" db="EMBL/GenBank/DDBJ databases">
        <title>Novel Pseudomonas spp. Isolated from a Rainbow Trout Aquaculture Facility.</title>
        <authorList>
            <person name="Testerman T."/>
            <person name="Graf J."/>
        </authorList>
    </citation>
    <scope>NUCLEOTIDE SEQUENCE</scope>
    <source>
        <strain evidence="2">ID1050</strain>
    </source>
</reference>
<feature type="chain" id="PRO_5045093305" evidence="1">
    <location>
        <begin position="21"/>
        <end position="204"/>
    </location>
</feature>
<dbReference type="EMBL" id="JAMDHD010000014">
    <property type="protein sequence ID" value="MDD0984857.1"/>
    <property type="molecule type" value="Genomic_DNA"/>
</dbReference>
<feature type="signal peptide" evidence="1">
    <location>
        <begin position="1"/>
        <end position="20"/>
    </location>
</feature>
<sequence length="204" mass="21547">MNAFASRLLLTLLFTPAAFAASTTDLAIKGTITPSACAPLISGDGTIDFGKMSAKDLNADQHTKLPNQSMLLSVRCEAPTLFTLNTVDNRAGSSANHDNWHGLGVTPEGEKLGGSAFHLYTPIADGAPVRTITSRDGGVTWELTNMLNHTLVTAVARGNDLVPIAVRALDAEIRLYTHIAPADGLTLTDEVPVDGHATVQVNYL</sequence>
<keyword evidence="3" id="KW-1185">Reference proteome</keyword>
<organism evidence="2 3">
    <name type="scientific">Pseudomonas shahriarae</name>
    <dbReference type="NCBI Taxonomy" id="2745512"/>
    <lineage>
        <taxon>Bacteria</taxon>
        <taxon>Pseudomonadati</taxon>
        <taxon>Pseudomonadota</taxon>
        <taxon>Gammaproteobacteria</taxon>
        <taxon>Pseudomonadales</taxon>
        <taxon>Pseudomonadaceae</taxon>
        <taxon>Pseudomonas</taxon>
    </lineage>
</organism>
<evidence type="ECO:0000256" key="1">
    <source>
        <dbReference type="SAM" id="SignalP"/>
    </source>
</evidence>
<keyword evidence="1" id="KW-0732">Signal</keyword>
<dbReference type="Proteomes" id="UP001148189">
    <property type="component" value="Unassembled WGS sequence"/>
</dbReference>
<comment type="caution">
    <text evidence="2">The sequence shown here is derived from an EMBL/GenBank/DDBJ whole genome shotgun (WGS) entry which is preliminary data.</text>
</comment>
<proteinExistence type="predicted"/>
<gene>
    <name evidence="2" type="ORF">M5G21_07785</name>
</gene>
<protein>
    <submittedName>
        <fullName evidence="2">DUF1120 domain-containing protein</fullName>
    </submittedName>
</protein>
<name>A0ABT5N8H9_9PSED</name>
<dbReference type="RefSeq" id="WP_057438257.1">
    <property type="nucleotide sequence ID" value="NZ_JAMDHD010000014.1"/>
</dbReference>